<evidence type="ECO:0000256" key="1">
    <source>
        <dbReference type="SAM" id="MobiDB-lite"/>
    </source>
</evidence>
<sequence>RRDRQGRAGGGGGLGRIAEVEEDLDEEEEAVGKGTGGVLGDRQTPLPEISESGSSQDGGKDQKRPNSKNASVSKVKRVKGAVGGGSRGGKENARGKSDHGSKRRRR</sequence>
<dbReference type="AlphaFoldDB" id="A0AAD3E3F6"/>
<name>A0AAD3E3F6_9CHLO</name>
<accession>A0AAD3E3F6</accession>
<organism evidence="2 3">
    <name type="scientific">Astrephomene gubernaculifera</name>
    <dbReference type="NCBI Taxonomy" id="47775"/>
    <lineage>
        <taxon>Eukaryota</taxon>
        <taxon>Viridiplantae</taxon>
        <taxon>Chlorophyta</taxon>
        <taxon>core chlorophytes</taxon>
        <taxon>Chlorophyceae</taxon>
        <taxon>CS clade</taxon>
        <taxon>Chlamydomonadales</taxon>
        <taxon>Astrephomenaceae</taxon>
        <taxon>Astrephomene</taxon>
    </lineage>
</organism>
<protein>
    <submittedName>
        <fullName evidence="2">Uncharacterized protein</fullName>
    </submittedName>
</protein>
<comment type="caution">
    <text evidence="2">The sequence shown here is derived from an EMBL/GenBank/DDBJ whole genome shotgun (WGS) entry which is preliminary data.</text>
</comment>
<feature type="non-terminal residue" evidence="2">
    <location>
        <position position="1"/>
    </location>
</feature>
<evidence type="ECO:0000313" key="3">
    <source>
        <dbReference type="Proteomes" id="UP001054857"/>
    </source>
</evidence>
<feature type="compositionally biased region" description="Basic and acidic residues" evidence="1">
    <location>
        <begin position="88"/>
        <end position="100"/>
    </location>
</feature>
<dbReference type="EMBL" id="BMAR01000076">
    <property type="protein sequence ID" value="GFR52934.1"/>
    <property type="molecule type" value="Genomic_DNA"/>
</dbReference>
<dbReference type="Proteomes" id="UP001054857">
    <property type="component" value="Unassembled WGS sequence"/>
</dbReference>
<proteinExistence type="predicted"/>
<feature type="region of interest" description="Disordered" evidence="1">
    <location>
        <begin position="1"/>
        <end position="106"/>
    </location>
</feature>
<evidence type="ECO:0000313" key="2">
    <source>
        <dbReference type="EMBL" id="GFR52934.1"/>
    </source>
</evidence>
<gene>
    <name evidence="2" type="ORF">Agub_g15529</name>
</gene>
<reference evidence="2 3" key="1">
    <citation type="journal article" date="2021" name="Sci. Rep.">
        <title>Genome sequencing of the multicellular alga Astrephomene provides insights into convergent evolution of germ-soma differentiation.</title>
        <authorList>
            <person name="Yamashita S."/>
            <person name="Yamamoto K."/>
            <person name="Matsuzaki R."/>
            <person name="Suzuki S."/>
            <person name="Yamaguchi H."/>
            <person name="Hirooka S."/>
            <person name="Minakuchi Y."/>
            <person name="Miyagishima S."/>
            <person name="Kawachi M."/>
            <person name="Toyoda A."/>
            <person name="Nozaki H."/>
        </authorList>
    </citation>
    <scope>NUCLEOTIDE SEQUENCE [LARGE SCALE GENOMIC DNA]</scope>
    <source>
        <strain evidence="2 3">NIES-4017</strain>
    </source>
</reference>
<feature type="compositionally biased region" description="Acidic residues" evidence="1">
    <location>
        <begin position="20"/>
        <end position="29"/>
    </location>
</feature>
<keyword evidence="3" id="KW-1185">Reference proteome</keyword>